<feature type="region of interest" description="Disordered" evidence="2">
    <location>
        <begin position="977"/>
        <end position="1060"/>
    </location>
</feature>
<feature type="compositionally biased region" description="Basic residues" evidence="2">
    <location>
        <begin position="322"/>
        <end position="332"/>
    </location>
</feature>
<feature type="region of interest" description="Disordered" evidence="2">
    <location>
        <begin position="382"/>
        <end position="445"/>
    </location>
</feature>
<feature type="compositionally biased region" description="Polar residues" evidence="2">
    <location>
        <begin position="1022"/>
        <end position="1033"/>
    </location>
</feature>
<feature type="compositionally biased region" description="Pro residues" evidence="2">
    <location>
        <begin position="429"/>
        <end position="438"/>
    </location>
</feature>
<dbReference type="Proteomes" id="UP000054477">
    <property type="component" value="Unassembled WGS sequence"/>
</dbReference>
<dbReference type="STRING" id="1095629.A0A0C9X2L8"/>
<reference evidence="4" key="2">
    <citation type="submission" date="2015-01" db="EMBL/GenBank/DDBJ databases">
        <title>Evolutionary Origins and Diversification of the Mycorrhizal Mutualists.</title>
        <authorList>
            <consortium name="DOE Joint Genome Institute"/>
            <consortium name="Mycorrhizal Genomics Consortium"/>
            <person name="Kohler A."/>
            <person name="Kuo A."/>
            <person name="Nagy L.G."/>
            <person name="Floudas D."/>
            <person name="Copeland A."/>
            <person name="Barry K.W."/>
            <person name="Cichocki N."/>
            <person name="Veneault-Fourrey C."/>
            <person name="LaButti K."/>
            <person name="Lindquist E.A."/>
            <person name="Lipzen A."/>
            <person name="Lundell T."/>
            <person name="Morin E."/>
            <person name="Murat C."/>
            <person name="Riley R."/>
            <person name="Ohm R."/>
            <person name="Sun H."/>
            <person name="Tunlid A."/>
            <person name="Henrissat B."/>
            <person name="Grigoriev I.V."/>
            <person name="Hibbett D.S."/>
            <person name="Martin F."/>
        </authorList>
    </citation>
    <scope>NUCLEOTIDE SEQUENCE [LARGE SCALE GENOMIC DNA]</scope>
    <source>
        <strain evidence="4">LaAM-08-1</strain>
    </source>
</reference>
<organism evidence="3 4">
    <name type="scientific">Laccaria amethystina LaAM-08-1</name>
    <dbReference type="NCBI Taxonomy" id="1095629"/>
    <lineage>
        <taxon>Eukaryota</taxon>
        <taxon>Fungi</taxon>
        <taxon>Dikarya</taxon>
        <taxon>Basidiomycota</taxon>
        <taxon>Agaricomycotina</taxon>
        <taxon>Agaricomycetes</taxon>
        <taxon>Agaricomycetidae</taxon>
        <taxon>Agaricales</taxon>
        <taxon>Agaricineae</taxon>
        <taxon>Hydnangiaceae</taxon>
        <taxon>Laccaria</taxon>
    </lineage>
</organism>
<reference evidence="3 4" key="1">
    <citation type="submission" date="2014-04" db="EMBL/GenBank/DDBJ databases">
        <authorList>
            <consortium name="DOE Joint Genome Institute"/>
            <person name="Kuo A."/>
            <person name="Kohler A."/>
            <person name="Nagy L.G."/>
            <person name="Floudas D."/>
            <person name="Copeland A."/>
            <person name="Barry K.W."/>
            <person name="Cichocki N."/>
            <person name="Veneault-Fourrey C."/>
            <person name="LaButti K."/>
            <person name="Lindquist E.A."/>
            <person name="Lipzen A."/>
            <person name="Lundell T."/>
            <person name="Morin E."/>
            <person name="Murat C."/>
            <person name="Sun H."/>
            <person name="Tunlid A."/>
            <person name="Henrissat B."/>
            <person name="Grigoriev I.V."/>
            <person name="Hibbett D.S."/>
            <person name="Martin F."/>
            <person name="Nordberg H.P."/>
            <person name="Cantor M.N."/>
            <person name="Hua S.X."/>
        </authorList>
    </citation>
    <scope>NUCLEOTIDE SEQUENCE [LARGE SCALE GENOMIC DNA]</scope>
    <source>
        <strain evidence="3 4">LaAM-08-1</strain>
    </source>
</reference>
<accession>A0A0C9X2L8</accession>
<feature type="compositionally biased region" description="Low complexity" evidence="2">
    <location>
        <begin position="1251"/>
        <end position="1285"/>
    </location>
</feature>
<protein>
    <submittedName>
        <fullName evidence="3">Uncharacterized protein</fullName>
    </submittedName>
</protein>
<feature type="region of interest" description="Disordered" evidence="2">
    <location>
        <begin position="287"/>
        <end position="356"/>
    </location>
</feature>
<evidence type="ECO:0000313" key="3">
    <source>
        <dbReference type="EMBL" id="KIJ95443.1"/>
    </source>
</evidence>
<evidence type="ECO:0000256" key="2">
    <source>
        <dbReference type="SAM" id="MobiDB-lite"/>
    </source>
</evidence>
<feature type="region of interest" description="Disordered" evidence="2">
    <location>
        <begin position="472"/>
        <end position="564"/>
    </location>
</feature>
<feature type="region of interest" description="Disordered" evidence="2">
    <location>
        <begin position="1245"/>
        <end position="1285"/>
    </location>
</feature>
<dbReference type="HOGENOM" id="CLU_004595_0_0_1"/>
<keyword evidence="4" id="KW-1185">Reference proteome</keyword>
<feature type="compositionally biased region" description="Polar residues" evidence="2">
    <location>
        <begin position="778"/>
        <end position="819"/>
    </location>
</feature>
<feature type="compositionally biased region" description="Pro residues" evidence="2">
    <location>
        <begin position="831"/>
        <end position="843"/>
    </location>
</feature>
<name>A0A0C9X2L8_9AGAR</name>
<feature type="compositionally biased region" description="Low complexity" evidence="2">
    <location>
        <begin position="768"/>
        <end position="777"/>
    </location>
</feature>
<feature type="compositionally biased region" description="Low complexity" evidence="2">
    <location>
        <begin position="1400"/>
        <end position="1411"/>
    </location>
</feature>
<evidence type="ECO:0000313" key="4">
    <source>
        <dbReference type="Proteomes" id="UP000054477"/>
    </source>
</evidence>
<gene>
    <name evidence="3" type="ORF">K443DRAFT_683024</name>
</gene>
<keyword evidence="1" id="KW-0175">Coiled coil</keyword>
<dbReference type="EMBL" id="KN838755">
    <property type="protein sequence ID" value="KIJ95443.1"/>
    <property type="molecule type" value="Genomic_DNA"/>
</dbReference>
<sequence>MSALSSFISTYKPGRKTNLKAALRSPFAKRRYEPTSSAPHPFAAPDVIDINHDAPSVRRTSSLDFCDPGIPSPDAEGRVVYGRNDTFPPVKLELDLSPEPLGDWFSAFPQTPEASASGLQRNGESSYAGRTQTTENGKLKDVIGEEDEDEEGIELASSSEDVIANLEAMDASSFGKLSRWEETQTISPSKRSPPTPLKIPTPAASQVANPHVLRSNDTHFQGHSRPLSELSSPTSSAISGTTLARQLMGNGYVLSSDNRSSRYRSGFTGLTRSDSATLPKGEHAFLRDDSFSLGPDAPPIPENAESYYVPPKTPRPSESSSQRRKLYLKRRSSTGSLYSRTTQPDYDALPASPPIPRSNSVVVSPGLEMELGLIYDRSPIPESPLLLPADEGEPQHDQTKSNGHPVKVEEPQVIRPDSTIMSPGDHYLAPPPLSPEGGPPSSKHLEDVLDYYSLPESNEEARGFKPVFTPITEESLSQLSPPLPYRNDRRDSQRGPPPVGARSPLNFRPRGLPRRPSDPWPTFRSSSLGTVGERPHSIQMPSSGPFVSDSHVTHNSQNNASSSSSIISDFRAPFAPFAPLAPLSPLVPPPSSKIFNRQRSDSAPGPLSVARDLNPYKIAVALRPDSPDTAPITEEYVNVPQTFPVTPDGFTPLWSPLASDAYHAPSNTHELEYTPALIGSTPQSAFIPGRSNAVPNLAQQIILTRAGSNARHSRQASLSRSGSEPHARPSSPQSLVDEPPPKNELASRNGSVDRLAAPKRSLPPSPNLPTLTPGTGSSVSLTPSASENHVSRSPSYTSAASHSQSQINYSNSASSLQDDASSKSRKRSLPVIPPSPQHAPPVPEENILEEGVASTSRARVPPALRLDSQRTPSRSELAEVLSDLEDGSPEPLVTNFIAPPTPLQYPARNPVGRGEVPSIGAPPPYYSVYDHRSQDPAPNSGNSGGGRKDLPFGSQFPSLGASHNSWASINSSDALHLARESSTSSRRTRTRPPLPAGPRRPSQSSGFSPFAMTFAGNRDRSGSVTSIGSNSVFSGGGRRPQPTQRPVAPVFSPKFQTPPPKYRGLTMEHAKWTFTSEELQTIVSKAIKQSAEASSIRLLRTETLDNEIPKEMRRLEIHKTEVKNQYKILTRRRASLLETLTAYLSGKAQDDTNFALGVVEEVKDLDATLDKLTEELHATDQQMAQLDSLCQVHSSSALSMALRKLNSSFLKQVAESQVLQSKVEALTAERDEAWKQAEAVANDFDHLNDQPISPSSKRSSRVSAVRKSSIRASKAGLRSSSQRLSQRSSVGSVGWLSSAPSTSRSTMYRQSIPPVPPIPHRRPSGILTDIPLRSPMSLSADGITPDTGTRALVQAQDDLYNMLGITFTEREFRRSRSATDLLGDYEIAASARPHSPRSRPPGSAGRRSSFPGESALAEAHNTLNVDQNAMLATFELLSGPSL</sequence>
<evidence type="ECO:0000256" key="1">
    <source>
        <dbReference type="SAM" id="Coils"/>
    </source>
</evidence>
<dbReference type="OrthoDB" id="3271284at2759"/>
<proteinExistence type="predicted"/>
<feature type="region of interest" description="Disordered" evidence="2">
    <location>
        <begin position="1389"/>
        <end position="1411"/>
    </location>
</feature>
<feature type="region of interest" description="Disordered" evidence="2">
    <location>
        <begin position="706"/>
        <end position="956"/>
    </location>
</feature>
<feature type="compositionally biased region" description="Polar residues" evidence="2">
    <location>
        <begin position="333"/>
        <end position="344"/>
    </location>
</feature>
<feature type="coiled-coil region" evidence="1">
    <location>
        <begin position="1162"/>
        <end position="1189"/>
    </location>
</feature>